<protein>
    <recommendedName>
        <fullName evidence="6">Alpha-type protein kinase domain-containing protein</fullName>
    </recommendedName>
</protein>
<keyword evidence="1" id="KW-0723">Serine/threonine-protein kinase</keyword>
<dbReference type="GO" id="GO:0005524">
    <property type="term" value="F:ATP binding"/>
    <property type="evidence" value="ECO:0007669"/>
    <property type="project" value="UniProtKB-KW"/>
</dbReference>
<evidence type="ECO:0000256" key="1">
    <source>
        <dbReference type="ARBA" id="ARBA00022527"/>
    </source>
</evidence>
<organism evidence="7 8">
    <name type="scientific">Pinctada imbricata</name>
    <name type="common">Atlantic pearl-oyster</name>
    <name type="synonym">Pinctada martensii</name>
    <dbReference type="NCBI Taxonomy" id="66713"/>
    <lineage>
        <taxon>Eukaryota</taxon>
        <taxon>Metazoa</taxon>
        <taxon>Spiralia</taxon>
        <taxon>Lophotrochozoa</taxon>
        <taxon>Mollusca</taxon>
        <taxon>Bivalvia</taxon>
        <taxon>Autobranchia</taxon>
        <taxon>Pteriomorphia</taxon>
        <taxon>Pterioida</taxon>
        <taxon>Pterioidea</taxon>
        <taxon>Pteriidae</taxon>
        <taxon>Pinctada</taxon>
    </lineage>
</organism>
<keyword evidence="8" id="KW-1185">Reference proteome</keyword>
<dbReference type="SMART" id="SM00811">
    <property type="entry name" value="Alpha_kinase"/>
    <property type="match status" value="1"/>
</dbReference>
<keyword evidence="5" id="KW-0067">ATP-binding</keyword>
<dbReference type="GO" id="GO:0004674">
    <property type="term" value="F:protein serine/threonine kinase activity"/>
    <property type="evidence" value="ECO:0007669"/>
    <property type="project" value="UniProtKB-KW"/>
</dbReference>
<evidence type="ECO:0000256" key="4">
    <source>
        <dbReference type="ARBA" id="ARBA00022777"/>
    </source>
</evidence>
<keyword evidence="4" id="KW-0418">Kinase</keyword>
<dbReference type="PANTHER" id="PTHR45992">
    <property type="entry name" value="EUKARYOTIC ELONGATION FACTOR 2 KINASE-RELATED"/>
    <property type="match status" value="1"/>
</dbReference>
<dbReference type="InterPro" id="IPR051852">
    <property type="entry name" value="Alpha-type_PK"/>
</dbReference>
<sequence length="300" mass="33835">MGKFSDLHANNQTLPSVTKCKEGEKWWATFEFYPESVGPKKSAFRGYMYVGANFWSQQSCVVKFKNSGSNFEKEFLDRIRECQESEDLASKFNTENVGPKLEIIVPLLATMDKASFLNGVFRFIKGYDLVIHSDDQVLIEKRIDGKFTTFVDKFGRCIQNCPAILQAFCHFTYHESKGKFVVTNIQGSLQNGKFVLSSPVIHSAATTYGPEDNGSVGIQTFFAHHKCNEICSGYLRPDHTVQQVTPCTYPIQVKHHVADDDGSTFSSFCSEPPPPYTFYESDKVKLLGENFRDIPGVHTI</sequence>
<comment type="caution">
    <text evidence="7">The sequence shown here is derived from an EMBL/GenBank/DDBJ whole genome shotgun (WGS) entry which is preliminary data.</text>
</comment>
<dbReference type="InterPro" id="IPR004166">
    <property type="entry name" value="a-kinase_dom"/>
</dbReference>
<dbReference type="AlphaFoldDB" id="A0AA88XKG6"/>
<evidence type="ECO:0000313" key="7">
    <source>
        <dbReference type="EMBL" id="KAK3086888.1"/>
    </source>
</evidence>
<feature type="domain" description="Alpha-type protein kinase" evidence="6">
    <location>
        <begin position="1"/>
        <end position="240"/>
    </location>
</feature>
<evidence type="ECO:0000313" key="8">
    <source>
        <dbReference type="Proteomes" id="UP001186944"/>
    </source>
</evidence>
<dbReference type="CDD" id="cd04515">
    <property type="entry name" value="Alpha_kinase"/>
    <property type="match status" value="1"/>
</dbReference>
<evidence type="ECO:0000259" key="6">
    <source>
        <dbReference type="PROSITE" id="PS51158"/>
    </source>
</evidence>
<evidence type="ECO:0000256" key="3">
    <source>
        <dbReference type="ARBA" id="ARBA00022741"/>
    </source>
</evidence>
<dbReference type="EMBL" id="VSWD01000012">
    <property type="protein sequence ID" value="KAK3086888.1"/>
    <property type="molecule type" value="Genomic_DNA"/>
</dbReference>
<dbReference type="PROSITE" id="PS51158">
    <property type="entry name" value="ALPHA_KINASE"/>
    <property type="match status" value="1"/>
</dbReference>
<dbReference type="PANTHER" id="PTHR45992:SF11">
    <property type="entry name" value="ALPHA-TYPE PROTEIN KINASE DOMAIN-CONTAINING PROTEIN"/>
    <property type="match status" value="1"/>
</dbReference>
<dbReference type="InterPro" id="IPR011009">
    <property type="entry name" value="Kinase-like_dom_sf"/>
</dbReference>
<dbReference type="Proteomes" id="UP001186944">
    <property type="component" value="Unassembled WGS sequence"/>
</dbReference>
<reference evidence="7" key="1">
    <citation type="submission" date="2019-08" db="EMBL/GenBank/DDBJ databases">
        <title>The improved chromosome-level genome for the pearl oyster Pinctada fucata martensii using PacBio sequencing and Hi-C.</title>
        <authorList>
            <person name="Zheng Z."/>
        </authorList>
    </citation>
    <scope>NUCLEOTIDE SEQUENCE</scope>
    <source>
        <strain evidence="7">ZZ-2019</strain>
        <tissue evidence="7">Adductor muscle</tissue>
    </source>
</reference>
<dbReference type="Gene3D" id="3.20.200.10">
    <property type="entry name" value="MHCK/EF2 kinase"/>
    <property type="match status" value="1"/>
</dbReference>
<keyword evidence="2" id="KW-0808">Transferase</keyword>
<name>A0AA88XKG6_PINIB</name>
<accession>A0AA88XKG6</accession>
<evidence type="ECO:0000256" key="5">
    <source>
        <dbReference type="ARBA" id="ARBA00022840"/>
    </source>
</evidence>
<dbReference type="Pfam" id="PF02816">
    <property type="entry name" value="Alpha_kinase"/>
    <property type="match status" value="1"/>
</dbReference>
<evidence type="ECO:0000256" key="2">
    <source>
        <dbReference type="ARBA" id="ARBA00022679"/>
    </source>
</evidence>
<proteinExistence type="predicted"/>
<dbReference type="SUPFAM" id="SSF56112">
    <property type="entry name" value="Protein kinase-like (PK-like)"/>
    <property type="match status" value="1"/>
</dbReference>
<keyword evidence="3" id="KW-0547">Nucleotide-binding</keyword>
<gene>
    <name evidence="7" type="ORF">FSP39_024944</name>
</gene>